<reference evidence="10 11" key="1">
    <citation type="submission" date="2016-07" db="EMBL/GenBank/DDBJ databases">
        <title>Pervasive Adenine N6-methylation of Active Genes in Fungi.</title>
        <authorList>
            <consortium name="DOE Joint Genome Institute"/>
            <person name="Mondo S.J."/>
            <person name="Dannebaum R.O."/>
            <person name="Kuo R.C."/>
            <person name="Labutti K."/>
            <person name="Haridas S."/>
            <person name="Kuo A."/>
            <person name="Salamov A."/>
            <person name="Ahrendt S.R."/>
            <person name="Lipzen A."/>
            <person name="Sullivan W."/>
            <person name="Andreopoulos W.B."/>
            <person name="Clum A."/>
            <person name="Lindquist E."/>
            <person name="Daum C."/>
            <person name="Ramamoorthy G.K."/>
            <person name="Gryganskyi A."/>
            <person name="Culley D."/>
            <person name="Magnuson J.K."/>
            <person name="James T.Y."/>
            <person name="O'Malley M.A."/>
            <person name="Stajich J.E."/>
            <person name="Spatafora J.W."/>
            <person name="Visel A."/>
            <person name="Grigoriev I.V."/>
        </authorList>
    </citation>
    <scope>NUCLEOTIDE SEQUENCE [LARGE SCALE GENOMIC DNA]</scope>
    <source>
        <strain evidence="10 11">68-887.2</strain>
    </source>
</reference>
<dbReference type="FunCoup" id="A0A1Y2AN89">
    <property type="interactions" value="72"/>
</dbReference>
<dbReference type="EMBL" id="MCFC01000073">
    <property type="protein sequence ID" value="ORY24019.1"/>
    <property type="molecule type" value="Genomic_DNA"/>
</dbReference>
<keyword evidence="7" id="KW-0496">Mitochondrion</keyword>
<evidence type="ECO:0000256" key="2">
    <source>
        <dbReference type="ARBA" id="ARBA00005974"/>
    </source>
</evidence>
<keyword evidence="5" id="KW-0029">Amino-acid transport</keyword>
<feature type="transmembrane region" description="Helical" evidence="9">
    <location>
        <begin position="155"/>
        <end position="176"/>
    </location>
</feature>
<evidence type="ECO:0000256" key="8">
    <source>
        <dbReference type="ARBA" id="ARBA00023136"/>
    </source>
</evidence>
<evidence type="ECO:0000313" key="10">
    <source>
        <dbReference type="EMBL" id="ORY24019.1"/>
    </source>
</evidence>
<comment type="subcellular location">
    <subcellularLocation>
        <location evidence="1">Mitochondrion membrane</location>
        <topology evidence="1">Multi-pass membrane protein</topology>
    </subcellularLocation>
</comment>
<dbReference type="InterPro" id="IPR004686">
    <property type="entry name" value="Mtc"/>
</dbReference>
<keyword evidence="8 9" id="KW-0472">Membrane</keyword>
<keyword evidence="3" id="KW-0813">Transport</keyword>
<dbReference type="GO" id="GO:0005743">
    <property type="term" value="C:mitochondrial inner membrane"/>
    <property type="evidence" value="ECO:0007669"/>
    <property type="project" value="TreeGrafter"/>
</dbReference>
<evidence type="ECO:0000256" key="3">
    <source>
        <dbReference type="ARBA" id="ARBA00022448"/>
    </source>
</evidence>
<evidence type="ECO:0000256" key="6">
    <source>
        <dbReference type="ARBA" id="ARBA00022989"/>
    </source>
</evidence>
<comment type="similarity">
    <text evidence="2">Belongs to the sideroflexin family.</text>
</comment>
<dbReference type="Pfam" id="PF03820">
    <property type="entry name" value="SFXNs"/>
    <property type="match status" value="1"/>
</dbReference>
<dbReference type="PANTHER" id="PTHR11153">
    <property type="entry name" value="SIDEROFLEXIN"/>
    <property type="match status" value="1"/>
</dbReference>
<feature type="transmembrane region" description="Helical" evidence="9">
    <location>
        <begin position="293"/>
        <end position="311"/>
    </location>
</feature>
<evidence type="ECO:0000256" key="4">
    <source>
        <dbReference type="ARBA" id="ARBA00022692"/>
    </source>
</evidence>
<dbReference type="InParanoid" id="A0A1Y2AN89"/>
<keyword evidence="4 9" id="KW-0812">Transmembrane</keyword>
<evidence type="ECO:0000256" key="9">
    <source>
        <dbReference type="SAM" id="Phobius"/>
    </source>
</evidence>
<organism evidence="10 11">
    <name type="scientific">Naematelia encephala</name>
    <dbReference type="NCBI Taxonomy" id="71784"/>
    <lineage>
        <taxon>Eukaryota</taxon>
        <taxon>Fungi</taxon>
        <taxon>Dikarya</taxon>
        <taxon>Basidiomycota</taxon>
        <taxon>Agaricomycotina</taxon>
        <taxon>Tremellomycetes</taxon>
        <taxon>Tremellales</taxon>
        <taxon>Naemateliaceae</taxon>
        <taxon>Naematelia</taxon>
    </lineage>
</organism>
<comment type="caution">
    <text evidence="10">The sequence shown here is derived from an EMBL/GenBank/DDBJ whole genome shotgun (WGS) entry which is preliminary data.</text>
</comment>
<protein>
    <submittedName>
        <fullName evidence="10">Putative mitochondrion protein</fullName>
    </submittedName>
</protein>
<keyword evidence="11" id="KW-1185">Reference proteome</keyword>
<dbReference type="PANTHER" id="PTHR11153:SF6">
    <property type="entry name" value="SIDEROFLEXIN-5"/>
    <property type="match status" value="1"/>
</dbReference>
<name>A0A1Y2AN89_9TREE</name>
<dbReference type="OrthoDB" id="6608471at2759"/>
<evidence type="ECO:0000313" key="11">
    <source>
        <dbReference type="Proteomes" id="UP000193986"/>
    </source>
</evidence>
<dbReference type="GO" id="GO:1990542">
    <property type="term" value="P:mitochondrial transmembrane transport"/>
    <property type="evidence" value="ECO:0007669"/>
    <property type="project" value="TreeGrafter"/>
</dbReference>
<evidence type="ECO:0000256" key="1">
    <source>
        <dbReference type="ARBA" id="ARBA00004225"/>
    </source>
</evidence>
<evidence type="ECO:0000256" key="7">
    <source>
        <dbReference type="ARBA" id="ARBA00023128"/>
    </source>
</evidence>
<gene>
    <name evidence="10" type="ORF">BCR39DRAFT_548194</name>
</gene>
<sequence>MAVQGERYDISKPRFDLSTYSGRLAYFYSITSPLTLLASPTQLQQAQQDVKRFEGMIKESGREGCWVDKSQKDLYDKSKQLVNSSIHPDTGKPVPLPFRMSAFVPTNLIICAGMLMPNASLKTVIFWQWANQTLNVAVNFSNANKSIEMTPQEIGTAYVAATFTSVLLAVSLNRLVPSLPVSKASKEILSRLVPFASVASAGVVNISCIRWKEIRDGIEIYKLTQDPIDGHEEKHVLGTSAKAGQLAVGQSAASRVFTNMPSLVIPPMLMTILERRGAFIGPRGRIISNITNLTLIGLALGFFLPPAIAYFPQRATTDPKKLEPEFRQYDGPVYFNKGL</sequence>
<accession>A0A1Y2AN89</accession>
<keyword evidence="6 9" id="KW-1133">Transmembrane helix</keyword>
<dbReference type="STRING" id="71784.A0A1Y2AN89"/>
<evidence type="ECO:0000256" key="5">
    <source>
        <dbReference type="ARBA" id="ARBA00022970"/>
    </source>
</evidence>
<dbReference type="GO" id="GO:0015075">
    <property type="term" value="F:monoatomic ion transmembrane transporter activity"/>
    <property type="evidence" value="ECO:0007669"/>
    <property type="project" value="InterPro"/>
</dbReference>
<dbReference type="AlphaFoldDB" id="A0A1Y2AN89"/>
<proteinExistence type="inferred from homology"/>
<dbReference type="GO" id="GO:0006865">
    <property type="term" value="P:amino acid transport"/>
    <property type="evidence" value="ECO:0007669"/>
    <property type="project" value="UniProtKB-KW"/>
</dbReference>
<dbReference type="Proteomes" id="UP000193986">
    <property type="component" value="Unassembled WGS sequence"/>
</dbReference>